<dbReference type="Pfam" id="PF00005">
    <property type="entry name" value="ABC_tran"/>
    <property type="match status" value="1"/>
</dbReference>
<dbReference type="InterPro" id="IPR050173">
    <property type="entry name" value="ABC_transporter_C-like"/>
</dbReference>
<reference evidence="9" key="1">
    <citation type="submission" date="2022-03" db="EMBL/GenBank/DDBJ databases">
        <authorList>
            <person name="Tunstrom K."/>
        </authorList>
    </citation>
    <scope>NUCLEOTIDE SEQUENCE</scope>
</reference>
<evidence type="ECO:0000256" key="1">
    <source>
        <dbReference type="ARBA" id="ARBA00022448"/>
    </source>
</evidence>
<dbReference type="FunFam" id="1.20.1560.10:FF:000026">
    <property type="entry name" value="Multidrug resistance-associated protein lethal(2)03659"/>
    <property type="match status" value="1"/>
</dbReference>
<protein>
    <recommendedName>
        <fullName evidence="8">ABC transmembrane type-1 domain-containing protein</fullName>
    </recommendedName>
</protein>
<evidence type="ECO:0000256" key="6">
    <source>
        <dbReference type="ARBA" id="ARBA00023136"/>
    </source>
</evidence>
<proteinExistence type="predicted"/>
<evidence type="ECO:0000313" key="9">
    <source>
        <dbReference type="EMBL" id="CAH2099901.1"/>
    </source>
</evidence>
<evidence type="ECO:0000313" key="10">
    <source>
        <dbReference type="Proteomes" id="UP001153954"/>
    </source>
</evidence>
<evidence type="ECO:0000259" key="8">
    <source>
        <dbReference type="PROSITE" id="PS50929"/>
    </source>
</evidence>
<accession>A0AAU9UK25</accession>
<dbReference type="GO" id="GO:0016887">
    <property type="term" value="F:ATP hydrolysis activity"/>
    <property type="evidence" value="ECO:0007669"/>
    <property type="project" value="InterPro"/>
</dbReference>
<keyword evidence="5 7" id="KW-1133">Transmembrane helix</keyword>
<gene>
    <name evidence="9" type="ORF">EEDITHA_LOCUS14827</name>
</gene>
<dbReference type="InterPro" id="IPR011527">
    <property type="entry name" value="ABC1_TM_dom"/>
</dbReference>
<dbReference type="GO" id="GO:0016020">
    <property type="term" value="C:membrane"/>
    <property type="evidence" value="ECO:0007669"/>
    <property type="project" value="InterPro"/>
</dbReference>
<keyword evidence="3" id="KW-0547">Nucleotide-binding</keyword>
<feature type="transmembrane region" description="Helical" evidence="7">
    <location>
        <begin position="135"/>
        <end position="156"/>
    </location>
</feature>
<evidence type="ECO:0000256" key="2">
    <source>
        <dbReference type="ARBA" id="ARBA00022692"/>
    </source>
</evidence>
<feature type="transmembrane region" description="Helical" evidence="7">
    <location>
        <begin position="207"/>
        <end position="228"/>
    </location>
</feature>
<feature type="domain" description="ABC transmembrane type-1" evidence="8">
    <location>
        <begin position="96"/>
        <end position="377"/>
    </location>
</feature>
<feature type="transmembrane region" description="Helical" evidence="7">
    <location>
        <begin position="234"/>
        <end position="254"/>
    </location>
</feature>
<dbReference type="GO" id="GO:0140359">
    <property type="term" value="F:ABC-type transporter activity"/>
    <property type="evidence" value="ECO:0007669"/>
    <property type="project" value="InterPro"/>
</dbReference>
<comment type="caution">
    <text evidence="9">The sequence shown here is derived from an EMBL/GenBank/DDBJ whole genome shotgun (WGS) entry which is preliminary data.</text>
</comment>
<sequence>MDSKVVLKEKNPHDKANILSKILLCWSLPLFKRGYKQGLTVDDLFQARSGDHSGRLGDRLEEAWLREKEKCKNTKDRPSLTKAILSCFWVEYMMCGLLVGLLFIVLWPMIPYSLALFIEYFAGERTPETYRNAHIYNFILNFLTITTALMFNHVALSQGCVGMRVRIAACSILYRKILRLNRIGLSKTEPGQVINLMSNDVNRFDQAALYLHYIWMMPFVVPVVSYLVWQHIGYATLAALAVVAVQSVLVQAYLSKRQGALRGKIARRTDQRVKVMSELVNGVQVIKMYAWEKPFEKLVDKLRKWEVKFILRTSYIKGFSVALSVFTERFILFAAVVTFVCLGGGIRAGITFSLVQYYNLIQLACNIFFPLALAMAAESRVSIRRLEDFLLLEELDKEEIKMVGIAPNISNGTEKDNANSKFKPSTLVLSNLSASWQPNPIVHTLRNISLTAHPGEFVGVAGLVGSGKSTLLQVILGELPPAQGTINIGGARIAYASQEPWLFVASVKQNILFGLPYDKLRYKKVRLSDVSLCF</sequence>
<name>A0AAU9UK25_EUPED</name>
<dbReference type="PANTHER" id="PTHR24223:SF415">
    <property type="entry name" value="FI20190P1"/>
    <property type="match status" value="1"/>
</dbReference>
<dbReference type="InterPro" id="IPR003439">
    <property type="entry name" value="ABC_transporter-like_ATP-bd"/>
</dbReference>
<dbReference type="Proteomes" id="UP001153954">
    <property type="component" value="Unassembled WGS sequence"/>
</dbReference>
<keyword evidence="2 7" id="KW-0812">Transmembrane</keyword>
<dbReference type="Pfam" id="PF00664">
    <property type="entry name" value="ABC_membrane"/>
    <property type="match status" value="1"/>
</dbReference>
<dbReference type="GO" id="GO:0005524">
    <property type="term" value="F:ATP binding"/>
    <property type="evidence" value="ECO:0007669"/>
    <property type="project" value="UniProtKB-KW"/>
</dbReference>
<dbReference type="InterPro" id="IPR036640">
    <property type="entry name" value="ABC1_TM_sf"/>
</dbReference>
<evidence type="ECO:0000256" key="3">
    <source>
        <dbReference type="ARBA" id="ARBA00022741"/>
    </source>
</evidence>
<dbReference type="Gene3D" id="1.20.1560.10">
    <property type="entry name" value="ABC transporter type 1, transmembrane domain"/>
    <property type="match status" value="1"/>
</dbReference>
<keyword evidence="6 7" id="KW-0472">Membrane</keyword>
<feature type="transmembrane region" description="Helical" evidence="7">
    <location>
        <begin position="83"/>
        <end position="110"/>
    </location>
</feature>
<keyword evidence="10" id="KW-1185">Reference proteome</keyword>
<dbReference type="PROSITE" id="PS50929">
    <property type="entry name" value="ABC_TM1F"/>
    <property type="match status" value="1"/>
</dbReference>
<evidence type="ECO:0000256" key="5">
    <source>
        <dbReference type="ARBA" id="ARBA00022989"/>
    </source>
</evidence>
<keyword evidence="4" id="KW-0067">ATP-binding</keyword>
<feature type="transmembrane region" description="Helical" evidence="7">
    <location>
        <begin position="356"/>
        <end position="377"/>
    </location>
</feature>
<dbReference type="SUPFAM" id="SSF90123">
    <property type="entry name" value="ABC transporter transmembrane region"/>
    <property type="match status" value="1"/>
</dbReference>
<dbReference type="Gene3D" id="3.40.50.300">
    <property type="entry name" value="P-loop containing nucleotide triphosphate hydrolases"/>
    <property type="match status" value="1"/>
</dbReference>
<dbReference type="PANTHER" id="PTHR24223">
    <property type="entry name" value="ATP-BINDING CASSETTE SUB-FAMILY C"/>
    <property type="match status" value="1"/>
</dbReference>
<organism evidence="9 10">
    <name type="scientific">Euphydryas editha</name>
    <name type="common">Edith's checkerspot</name>
    <dbReference type="NCBI Taxonomy" id="104508"/>
    <lineage>
        <taxon>Eukaryota</taxon>
        <taxon>Metazoa</taxon>
        <taxon>Ecdysozoa</taxon>
        <taxon>Arthropoda</taxon>
        <taxon>Hexapoda</taxon>
        <taxon>Insecta</taxon>
        <taxon>Pterygota</taxon>
        <taxon>Neoptera</taxon>
        <taxon>Endopterygota</taxon>
        <taxon>Lepidoptera</taxon>
        <taxon>Glossata</taxon>
        <taxon>Ditrysia</taxon>
        <taxon>Papilionoidea</taxon>
        <taxon>Nymphalidae</taxon>
        <taxon>Nymphalinae</taxon>
        <taxon>Euphydryas</taxon>
    </lineage>
</organism>
<dbReference type="EMBL" id="CAKOGL010000022">
    <property type="protein sequence ID" value="CAH2099901.1"/>
    <property type="molecule type" value="Genomic_DNA"/>
</dbReference>
<keyword evidence="1" id="KW-0813">Transport</keyword>
<dbReference type="AlphaFoldDB" id="A0AAU9UK25"/>
<evidence type="ECO:0000256" key="4">
    <source>
        <dbReference type="ARBA" id="ARBA00022840"/>
    </source>
</evidence>
<evidence type="ECO:0000256" key="7">
    <source>
        <dbReference type="SAM" id="Phobius"/>
    </source>
</evidence>
<dbReference type="InterPro" id="IPR027417">
    <property type="entry name" value="P-loop_NTPase"/>
</dbReference>
<dbReference type="SUPFAM" id="SSF52540">
    <property type="entry name" value="P-loop containing nucleoside triphosphate hydrolases"/>
    <property type="match status" value="1"/>
</dbReference>